<dbReference type="InterPro" id="IPR027417">
    <property type="entry name" value="P-loop_NTPase"/>
</dbReference>
<dbReference type="InterPro" id="IPR036193">
    <property type="entry name" value="ADK_active_lid_dom_sf"/>
</dbReference>
<evidence type="ECO:0000256" key="5">
    <source>
        <dbReference type="ARBA" id="ARBA00022777"/>
    </source>
</evidence>
<dbReference type="GO" id="GO:0046899">
    <property type="term" value="F:nucleoside triphosphate adenylate kinase activity"/>
    <property type="evidence" value="ECO:0007669"/>
    <property type="project" value="UniProtKB-UniRule"/>
</dbReference>
<dbReference type="GO" id="GO:0005524">
    <property type="term" value="F:ATP binding"/>
    <property type="evidence" value="ECO:0007669"/>
    <property type="project" value="InterPro"/>
</dbReference>
<keyword evidence="5 8" id="KW-0418">Kinase</keyword>
<dbReference type="Pfam" id="PF05191">
    <property type="entry name" value="ADK_lid"/>
    <property type="match status" value="2"/>
</dbReference>
<dbReference type="PROSITE" id="PS00113">
    <property type="entry name" value="ADENYLATE_KINASE"/>
    <property type="match status" value="2"/>
</dbReference>
<dbReference type="HAMAP" id="MF_00235">
    <property type="entry name" value="Adenylate_kinase_Adk"/>
    <property type="match status" value="2"/>
</dbReference>
<feature type="binding site" evidence="8">
    <location>
        <begin position="287"/>
        <end position="289"/>
    </location>
    <ligand>
        <name>AMP</name>
        <dbReference type="ChEBI" id="CHEBI:456215"/>
    </ligand>
</feature>
<accession>A0A1A9V147</accession>
<sequence>MEAVHSENLFHLNFEMYKKIIRASLLGPPGSGKSTVAKRILEKFDLVHISPGDLLRANIQKNTDLGKQAEAYVNQGRLVPDNIIIEFITNHLQDLNCASFLLDGFPRNVTQAKYLSEVQTLNTVIYLNTSREELIRRIEGRFVHLKSGRVYNTNFNKPKVSGKDDVTGEDLIKRDDDKPEVFAERLKTYEQTVKPILEYYEKEFPGILKTLNDKTSDEILLWNFQMLKKAVRAVILGPPASGKGTISNRIVEKFDFVHISPGDILRSNIEKQTKLGNKAERYVKQGKLVPNELIIKCMMDHLKEVHNKSFLLDGFPRNVTQAKSLSTIQQINAVINLDVSHEVIIKRIEGRWIHLKSGRVYNTGFNKPKFPGKDDITGDDLVKREDDKVDIVAERLKIYDAMIKPVLEYYQQSPGLIATFKGSTTNEIWPKVEKFIVHPNNHKAYQVIVIAENDSK</sequence>
<keyword evidence="6 8" id="KW-0496">Mitochondrion</keyword>
<feature type="binding site" evidence="8">
    <location>
        <position position="321"/>
    </location>
    <ligand>
        <name>AMP</name>
        <dbReference type="ChEBI" id="CHEBI:456215"/>
    </ligand>
</feature>
<keyword evidence="3 8" id="KW-0808">Transferase</keyword>
<comment type="subunit">
    <text evidence="8">Monomer.</text>
</comment>
<dbReference type="CDD" id="cd01428">
    <property type="entry name" value="ADK"/>
    <property type="match status" value="2"/>
</dbReference>
<comment type="similarity">
    <text evidence="8">Belongs to the adenylate kinase family. AK3 subfamily.</text>
</comment>
<feature type="binding site" evidence="8">
    <location>
        <begin position="314"/>
        <end position="317"/>
    </location>
    <ligand>
        <name>AMP</name>
        <dbReference type="ChEBI" id="CHEBI:456215"/>
    </ligand>
</feature>
<feature type="region of interest" description="LID" evidence="8">
    <location>
        <begin position="350"/>
        <end position="387"/>
    </location>
</feature>
<evidence type="ECO:0000313" key="10">
    <source>
        <dbReference type="EnsemblMetazoa" id="GAUT022431-PA"/>
    </source>
</evidence>
<dbReference type="InterPro" id="IPR028586">
    <property type="entry name" value="AK3/Ak4_mitochondrial"/>
</dbReference>
<dbReference type="NCBIfam" id="TIGR01351">
    <property type="entry name" value="adk"/>
    <property type="match status" value="2"/>
</dbReference>
<dbReference type="AlphaFoldDB" id="A0A1A9V147"/>
<evidence type="ECO:0000256" key="1">
    <source>
        <dbReference type="ARBA" id="ARBA00004305"/>
    </source>
</evidence>
<evidence type="ECO:0000256" key="8">
    <source>
        <dbReference type="HAMAP-Rule" id="MF_03169"/>
    </source>
</evidence>
<dbReference type="InterPro" id="IPR006259">
    <property type="entry name" value="Adenyl_kin_sub"/>
</dbReference>
<dbReference type="PANTHER" id="PTHR23359">
    <property type="entry name" value="NUCLEOTIDE KINASE"/>
    <property type="match status" value="1"/>
</dbReference>
<feature type="binding site" evidence="8">
    <location>
        <position position="351"/>
    </location>
    <ligand>
        <name>GTP</name>
        <dbReference type="ChEBI" id="CHEBI:37565"/>
    </ligand>
</feature>
<dbReference type="EC" id="2.7.4.10" evidence="8"/>
<evidence type="ECO:0000256" key="7">
    <source>
        <dbReference type="ARBA" id="ARBA00023134"/>
    </source>
</evidence>
<proteinExistence type="inferred from homology"/>
<name>A0A1A9V147_GLOAU</name>
<keyword evidence="4 8" id="KW-0547">Nucleotide-binding</keyword>
<feature type="binding site" evidence="8">
    <location>
        <position position="266"/>
    </location>
    <ligand>
        <name>AMP</name>
        <dbReference type="ChEBI" id="CHEBI:456215"/>
    </ligand>
</feature>
<comment type="function">
    <text evidence="8">Involved in maintaining the homeostasis of cellular nucleotides by catalyzing the interconversion of nucleoside phosphates. Has GTP:AMP phosphotransferase and ITP:AMP phosphotransferase activities.</text>
</comment>
<evidence type="ECO:0000256" key="6">
    <source>
        <dbReference type="ARBA" id="ARBA00023128"/>
    </source>
</evidence>
<comment type="caution">
    <text evidence="8">Lacks conserved residue(s) required for the propagation of feature annotation.</text>
</comment>
<dbReference type="EnsemblMetazoa" id="GAUT022431-RA">
    <property type="protein sequence ID" value="GAUT022431-PA"/>
    <property type="gene ID" value="GAUT022431"/>
</dbReference>
<comment type="domain">
    <text evidence="8">Consists of three domains, a large central CORE domain and two small peripheral domains, NMPbind and LID, which undergo movements during catalysis. The LID domain closes over the site of phosphoryl transfer upon GTP binding. Assembling and dissambling the active center during each catalytic cycle provides an effective means to prevent GTP hydrolysis.</text>
</comment>
<feature type="binding site" evidence="8">
    <location>
        <position position="384"/>
    </location>
    <ligand>
        <name>AMP</name>
        <dbReference type="ChEBI" id="CHEBI:456215"/>
    </ligand>
</feature>
<dbReference type="InterPro" id="IPR007862">
    <property type="entry name" value="Adenylate_kinase_lid-dom"/>
</dbReference>
<evidence type="ECO:0000259" key="9">
    <source>
        <dbReference type="Pfam" id="PF05191"/>
    </source>
</evidence>
<dbReference type="FunFam" id="3.40.50.300:FF:000106">
    <property type="entry name" value="Adenylate kinase mitochondrial"/>
    <property type="match status" value="2"/>
</dbReference>
<keyword evidence="7 8" id="KW-0342">GTP-binding</keyword>
<dbReference type="SUPFAM" id="SSF52540">
    <property type="entry name" value="P-loop containing nucleoside triphosphate hydrolases"/>
    <property type="match status" value="2"/>
</dbReference>
<dbReference type="STRING" id="7395.A0A1A9V147"/>
<evidence type="ECO:0000256" key="2">
    <source>
        <dbReference type="ARBA" id="ARBA00022553"/>
    </source>
</evidence>
<dbReference type="Pfam" id="PF00406">
    <property type="entry name" value="ADK"/>
    <property type="match status" value="2"/>
</dbReference>
<comment type="subcellular location">
    <subcellularLocation>
        <location evidence="1 8">Mitochondrion matrix</location>
    </subcellularLocation>
</comment>
<dbReference type="Gene3D" id="3.40.50.300">
    <property type="entry name" value="P-loop containing nucleotide triphosphate hydrolases"/>
    <property type="match status" value="2"/>
</dbReference>
<evidence type="ECO:0000256" key="4">
    <source>
        <dbReference type="ARBA" id="ARBA00022741"/>
    </source>
</evidence>
<feature type="domain" description="Adenylate kinase active site lid" evidence="9">
    <location>
        <begin position="351"/>
        <end position="386"/>
    </location>
</feature>
<reference evidence="10" key="1">
    <citation type="submission" date="2020-05" db="UniProtKB">
        <authorList>
            <consortium name="EnsemblMetazoa"/>
        </authorList>
    </citation>
    <scope>IDENTIFICATION</scope>
    <source>
        <strain evidence="10">TTRI</strain>
    </source>
</reference>
<organism evidence="10 11">
    <name type="scientific">Glossina austeni</name>
    <name type="common">Savannah tsetse fly</name>
    <dbReference type="NCBI Taxonomy" id="7395"/>
    <lineage>
        <taxon>Eukaryota</taxon>
        <taxon>Metazoa</taxon>
        <taxon>Ecdysozoa</taxon>
        <taxon>Arthropoda</taxon>
        <taxon>Hexapoda</taxon>
        <taxon>Insecta</taxon>
        <taxon>Pterygota</taxon>
        <taxon>Neoptera</taxon>
        <taxon>Endopterygota</taxon>
        <taxon>Diptera</taxon>
        <taxon>Brachycera</taxon>
        <taxon>Muscomorpha</taxon>
        <taxon>Hippoboscoidea</taxon>
        <taxon>Glossinidae</taxon>
        <taxon>Glossina</taxon>
    </lineage>
</organism>
<dbReference type="InterPro" id="IPR000850">
    <property type="entry name" value="Adenylat/UMP-CMP_kin"/>
</dbReference>
<dbReference type="GO" id="GO:0046041">
    <property type="term" value="P:ITP metabolic process"/>
    <property type="evidence" value="ECO:0007669"/>
    <property type="project" value="UniProtKB-UniRule"/>
</dbReference>
<dbReference type="Proteomes" id="UP000078200">
    <property type="component" value="Unassembled WGS sequence"/>
</dbReference>
<protein>
    <recommendedName>
        <fullName evidence="8">GTP:AMP phosphotransferase, mitochondrial</fullName>
        <ecNumber evidence="8">2.7.4.10</ecNumber>
    </recommendedName>
    <alternativeName>
        <fullName evidence="8">Adenylate kinase 3</fullName>
        <shortName evidence="8">AK 3</shortName>
    </alternativeName>
</protein>
<feature type="region of interest" description="NMPbind" evidence="8">
    <location>
        <begin position="260"/>
        <end position="289"/>
    </location>
</feature>
<keyword evidence="11" id="KW-1185">Reference proteome</keyword>
<dbReference type="GO" id="GO:0046033">
    <property type="term" value="P:AMP metabolic process"/>
    <property type="evidence" value="ECO:0007669"/>
    <property type="project" value="UniProtKB-UniRule"/>
</dbReference>
<dbReference type="VEuPathDB" id="VectorBase:GAUT022431"/>
<feature type="domain" description="Adenylate kinase active site lid" evidence="9">
    <location>
        <begin position="141"/>
        <end position="176"/>
    </location>
</feature>
<gene>
    <name evidence="8" type="primary">Adk3</name>
</gene>
<comment type="catalytic activity">
    <reaction evidence="8">
        <text>a ribonucleoside 5'-triphosphate + AMP = a ribonucleoside 5'-diphosphate + ADP</text>
        <dbReference type="Rhea" id="RHEA:13749"/>
        <dbReference type="ChEBI" id="CHEBI:57930"/>
        <dbReference type="ChEBI" id="CHEBI:61557"/>
        <dbReference type="ChEBI" id="CHEBI:456215"/>
        <dbReference type="ChEBI" id="CHEBI:456216"/>
        <dbReference type="EC" id="2.7.4.10"/>
    </reaction>
</comment>
<dbReference type="HAMAP" id="MF_03169">
    <property type="entry name" value="Adenylate_kinase_AK3"/>
    <property type="match status" value="1"/>
</dbReference>
<dbReference type="GO" id="GO:0006172">
    <property type="term" value="P:ADP biosynthetic process"/>
    <property type="evidence" value="ECO:0007669"/>
    <property type="project" value="UniProtKB-UniRule"/>
</dbReference>
<dbReference type="GO" id="GO:0046039">
    <property type="term" value="P:GTP metabolic process"/>
    <property type="evidence" value="ECO:0007669"/>
    <property type="project" value="UniProtKB-UniRule"/>
</dbReference>
<feature type="binding site" evidence="8">
    <location>
        <position position="395"/>
    </location>
    <ligand>
        <name>AMP</name>
        <dbReference type="ChEBI" id="CHEBI:456215"/>
    </ligand>
</feature>
<evidence type="ECO:0000313" key="11">
    <source>
        <dbReference type="Proteomes" id="UP000078200"/>
    </source>
</evidence>
<feature type="binding site" evidence="8">
    <location>
        <position position="425"/>
    </location>
    <ligand>
        <name>GTP</name>
        <dbReference type="ChEBI" id="CHEBI:37565"/>
    </ligand>
</feature>
<dbReference type="GO" id="GO:0005525">
    <property type="term" value="F:GTP binding"/>
    <property type="evidence" value="ECO:0007669"/>
    <property type="project" value="UniProtKB-KW"/>
</dbReference>
<dbReference type="GO" id="GO:0005759">
    <property type="term" value="C:mitochondrial matrix"/>
    <property type="evidence" value="ECO:0007669"/>
    <property type="project" value="UniProtKB-SubCell"/>
</dbReference>
<keyword evidence="2" id="KW-0597">Phosphoprotein</keyword>
<dbReference type="InterPro" id="IPR033690">
    <property type="entry name" value="Adenylat_kinase_CS"/>
</dbReference>
<feature type="binding site" evidence="8">
    <location>
        <begin position="360"/>
        <end position="361"/>
    </location>
    <ligand>
        <name>GTP</name>
        <dbReference type="ChEBI" id="CHEBI:37565"/>
    </ligand>
</feature>
<dbReference type="SUPFAM" id="SSF57774">
    <property type="entry name" value="Microbial and mitochondrial ADK, insert 'zinc finger' domain"/>
    <property type="match status" value="2"/>
</dbReference>
<evidence type="ECO:0000256" key="3">
    <source>
        <dbReference type="ARBA" id="ARBA00022679"/>
    </source>
</evidence>
<dbReference type="PRINTS" id="PR00094">
    <property type="entry name" value="ADENYLTKNASE"/>
</dbReference>
<dbReference type="GO" id="GO:0004017">
    <property type="term" value="F:AMP kinase activity"/>
    <property type="evidence" value="ECO:0007669"/>
    <property type="project" value="InterPro"/>
</dbReference>